<evidence type="ECO:0000256" key="1">
    <source>
        <dbReference type="SAM" id="MobiDB-lite"/>
    </source>
</evidence>
<dbReference type="AlphaFoldDB" id="A0A0J7JY91"/>
<evidence type="ECO:0000313" key="3">
    <source>
        <dbReference type="Proteomes" id="UP000036403"/>
    </source>
</evidence>
<protein>
    <submittedName>
        <fullName evidence="2">Thioester reductase</fullName>
    </submittedName>
</protein>
<dbReference type="PaxDb" id="67767-A0A0J7JY91"/>
<dbReference type="Proteomes" id="UP000036403">
    <property type="component" value="Unassembled WGS sequence"/>
</dbReference>
<evidence type="ECO:0000313" key="2">
    <source>
        <dbReference type="EMBL" id="KMQ83133.1"/>
    </source>
</evidence>
<name>A0A0J7JY91_LASNI</name>
<feature type="compositionally biased region" description="Polar residues" evidence="1">
    <location>
        <begin position="40"/>
        <end position="65"/>
    </location>
</feature>
<dbReference type="EMBL" id="LBMM01021162">
    <property type="protein sequence ID" value="KMQ83133.1"/>
    <property type="molecule type" value="Genomic_DNA"/>
</dbReference>
<proteinExistence type="predicted"/>
<comment type="caution">
    <text evidence="2">The sequence shown here is derived from an EMBL/GenBank/DDBJ whole genome shotgun (WGS) entry which is preliminary data.</text>
</comment>
<organism evidence="2 3">
    <name type="scientific">Lasius niger</name>
    <name type="common">Black garden ant</name>
    <dbReference type="NCBI Taxonomy" id="67767"/>
    <lineage>
        <taxon>Eukaryota</taxon>
        <taxon>Metazoa</taxon>
        <taxon>Ecdysozoa</taxon>
        <taxon>Arthropoda</taxon>
        <taxon>Hexapoda</taxon>
        <taxon>Insecta</taxon>
        <taxon>Pterygota</taxon>
        <taxon>Neoptera</taxon>
        <taxon>Endopterygota</taxon>
        <taxon>Hymenoptera</taxon>
        <taxon>Apocrita</taxon>
        <taxon>Aculeata</taxon>
        <taxon>Formicoidea</taxon>
        <taxon>Formicidae</taxon>
        <taxon>Formicinae</taxon>
        <taxon>Lasius</taxon>
        <taxon>Lasius</taxon>
    </lineage>
</organism>
<accession>A0A0J7JY91</accession>
<gene>
    <name evidence="2" type="ORF">RF55_20840</name>
</gene>
<reference evidence="2 3" key="1">
    <citation type="submission" date="2015-04" db="EMBL/GenBank/DDBJ databases">
        <title>Lasius niger genome sequencing.</title>
        <authorList>
            <person name="Konorov E.A."/>
            <person name="Nikitin M.A."/>
            <person name="Kirill M.V."/>
            <person name="Chang P."/>
        </authorList>
    </citation>
    <scope>NUCLEOTIDE SEQUENCE [LARGE SCALE GENOMIC DNA]</scope>
    <source>
        <tissue evidence="2">Whole</tissue>
    </source>
</reference>
<keyword evidence="3" id="KW-1185">Reference proteome</keyword>
<feature type="region of interest" description="Disordered" evidence="1">
    <location>
        <begin position="22"/>
        <end position="127"/>
    </location>
</feature>
<feature type="compositionally biased region" description="Basic residues" evidence="1">
    <location>
        <begin position="116"/>
        <end position="127"/>
    </location>
</feature>
<sequence>MPRVVIKSIQPLTSEEGEIVARGKTRPTPLHVIATKRRQTGAQSPSPSVSRPITEKVTTSSTSHFITGASRPVNGTSHRDTGASRPVTGINHRDTGANRPVTSTSHRDTGAQWARRPGKVVKSRLQR</sequence>
<dbReference type="STRING" id="67767.A0A0J7JY91"/>